<dbReference type="Proteomes" id="UP000053676">
    <property type="component" value="Unassembled WGS sequence"/>
</dbReference>
<protein>
    <submittedName>
        <fullName evidence="2">Uncharacterized protein</fullName>
    </submittedName>
</protein>
<proteinExistence type="predicted"/>
<reference evidence="3" key="1">
    <citation type="journal article" date="2014" name="Nat. Genet.">
        <title>Genome of the human hookworm Necator americanus.</title>
        <authorList>
            <person name="Tang Y.T."/>
            <person name="Gao X."/>
            <person name="Rosa B.A."/>
            <person name="Abubucker S."/>
            <person name="Hallsworth-Pepin K."/>
            <person name="Martin J."/>
            <person name="Tyagi R."/>
            <person name="Heizer E."/>
            <person name="Zhang X."/>
            <person name="Bhonagiri-Palsikar V."/>
            <person name="Minx P."/>
            <person name="Warren W.C."/>
            <person name="Wang Q."/>
            <person name="Zhan B."/>
            <person name="Hotez P.J."/>
            <person name="Sternberg P.W."/>
            <person name="Dougall A."/>
            <person name="Gaze S.T."/>
            <person name="Mulvenna J."/>
            <person name="Sotillo J."/>
            <person name="Ranganathan S."/>
            <person name="Rabelo E.M."/>
            <person name="Wilson R.K."/>
            <person name="Felgner P.L."/>
            <person name="Bethony J."/>
            <person name="Hawdon J.M."/>
            <person name="Gasser R.B."/>
            <person name="Loukas A."/>
            <person name="Mitreva M."/>
        </authorList>
    </citation>
    <scope>NUCLEOTIDE SEQUENCE [LARGE SCALE GENOMIC DNA]</scope>
</reference>
<dbReference type="KEGG" id="nai:NECAME_03073"/>
<feature type="region of interest" description="Disordered" evidence="1">
    <location>
        <begin position="11"/>
        <end position="37"/>
    </location>
</feature>
<dbReference type="AlphaFoldDB" id="W2T6L3"/>
<evidence type="ECO:0000313" key="2">
    <source>
        <dbReference type="EMBL" id="ETN77655.1"/>
    </source>
</evidence>
<sequence>MKKLKFRELYQYEHGDGAGGSRAERRSRHASSGADRSAVYQLSWAELELDDQTTMTAKRDVDPKANIKSVHGSVPSKHPN</sequence>
<accession>W2T6L3</accession>
<evidence type="ECO:0000256" key="1">
    <source>
        <dbReference type="SAM" id="MobiDB-lite"/>
    </source>
</evidence>
<gene>
    <name evidence="2" type="ORF">NECAME_03073</name>
</gene>
<keyword evidence="3" id="KW-1185">Reference proteome</keyword>
<name>W2T6L3_NECAM</name>
<feature type="region of interest" description="Disordered" evidence="1">
    <location>
        <begin position="55"/>
        <end position="80"/>
    </location>
</feature>
<evidence type="ECO:0000313" key="3">
    <source>
        <dbReference type="Proteomes" id="UP000053676"/>
    </source>
</evidence>
<dbReference type="EMBL" id="KI660157">
    <property type="protein sequence ID" value="ETN77655.1"/>
    <property type="molecule type" value="Genomic_DNA"/>
</dbReference>
<organism evidence="2 3">
    <name type="scientific">Necator americanus</name>
    <name type="common">Human hookworm</name>
    <dbReference type="NCBI Taxonomy" id="51031"/>
    <lineage>
        <taxon>Eukaryota</taxon>
        <taxon>Metazoa</taxon>
        <taxon>Ecdysozoa</taxon>
        <taxon>Nematoda</taxon>
        <taxon>Chromadorea</taxon>
        <taxon>Rhabditida</taxon>
        <taxon>Rhabditina</taxon>
        <taxon>Rhabditomorpha</taxon>
        <taxon>Strongyloidea</taxon>
        <taxon>Ancylostomatidae</taxon>
        <taxon>Bunostominae</taxon>
        <taxon>Necator</taxon>
    </lineage>
</organism>